<dbReference type="InterPro" id="IPR000160">
    <property type="entry name" value="GGDEF_dom"/>
</dbReference>
<protein>
    <recommendedName>
        <fullName evidence="1">diguanylate cyclase</fullName>
        <ecNumber evidence="1">2.7.7.65</ecNumber>
    </recommendedName>
</protein>
<keyword evidence="3" id="KW-0472">Membrane</keyword>
<evidence type="ECO:0000256" key="3">
    <source>
        <dbReference type="SAM" id="Phobius"/>
    </source>
</evidence>
<keyword evidence="6" id="KW-1185">Reference proteome</keyword>
<dbReference type="Pfam" id="PF00990">
    <property type="entry name" value="GGDEF"/>
    <property type="match status" value="1"/>
</dbReference>
<feature type="transmembrane region" description="Helical" evidence="3">
    <location>
        <begin position="36"/>
        <end position="54"/>
    </location>
</feature>
<feature type="transmembrane region" description="Helical" evidence="3">
    <location>
        <begin position="59"/>
        <end position="76"/>
    </location>
</feature>
<evidence type="ECO:0000256" key="1">
    <source>
        <dbReference type="ARBA" id="ARBA00012528"/>
    </source>
</evidence>
<dbReference type="GO" id="GO:0005886">
    <property type="term" value="C:plasma membrane"/>
    <property type="evidence" value="ECO:0007669"/>
    <property type="project" value="TreeGrafter"/>
</dbReference>
<dbReference type="SUPFAM" id="SSF55073">
    <property type="entry name" value="Nucleotide cyclase"/>
    <property type="match status" value="1"/>
</dbReference>
<feature type="domain" description="GGDEF" evidence="4">
    <location>
        <begin position="253"/>
        <end position="398"/>
    </location>
</feature>
<feature type="transmembrane region" description="Helical" evidence="3">
    <location>
        <begin position="88"/>
        <end position="108"/>
    </location>
</feature>
<evidence type="ECO:0000313" key="5">
    <source>
        <dbReference type="EMBL" id="SDJ38505.1"/>
    </source>
</evidence>
<dbReference type="GO" id="GO:0043709">
    <property type="term" value="P:cell adhesion involved in single-species biofilm formation"/>
    <property type="evidence" value="ECO:0007669"/>
    <property type="project" value="TreeGrafter"/>
</dbReference>
<evidence type="ECO:0000259" key="4">
    <source>
        <dbReference type="PROSITE" id="PS50887"/>
    </source>
</evidence>
<evidence type="ECO:0000256" key="2">
    <source>
        <dbReference type="ARBA" id="ARBA00034247"/>
    </source>
</evidence>
<sequence length="413" mass="46104">MVFRSVQLLLPVLLGLCAALLPELVAQSQPMVHQGVLLLPWFLLPISWVVSRLYRQPKVSFLILISLLVYSLLQSQRLHPELATHTEASFWLLCLLGPVLILVFSWLPEEMTGEANNWKCYLIIATIGIVALNLLQQFPQQTVYWMQLLLALEPGLPPLVPLLLLTLYLLITGLSLIRRHETSDGVAFMALLSMGFGFCGFHTEYGPEVSFSLFAMMVVVLQVLHSYRLAFFDPLTGLRNRRSLVSTLLDYPKGYHLAMVDIDHFKDFNDTFGHDVGDEVLRAVASVLERVGVGGKVFRLGGEEFVVVFVSRDRSACTGALQTVREMVAHYPFKVRQPLNAASERAATPSQPQRITVTIGLTQHSPRDSSVDAVLARADKALYRGKSRGRNCLMLDDGKPVPWVTIGGEKRLV</sequence>
<accession>A0A1G8TC64</accession>
<dbReference type="AlphaFoldDB" id="A0A1G8TC64"/>
<proteinExistence type="predicted"/>
<dbReference type="NCBIfam" id="TIGR00254">
    <property type="entry name" value="GGDEF"/>
    <property type="match status" value="1"/>
</dbReference>
<comment type="catalytic activity">
    <reaction evidence="2">
        <text>2 GTP = 3',3'-c-di-GMP + 2 diphosphate</text>
        <dbReference type="Rhea" id="RHEA:24898"/>
        <dbReference type="ChEBI" id="CHEBI:33019"/>
        <dbReference type="ChEBI" id="CHEBI:37565"/>
        <dbReference type="ChEBI" id="CHEBI:58805"/>
        <dbReference type="EC" id="2.7.7.65"/>
    </reaction>
</comment>
<dbReference type="PANTHER" id="PTHR45138:SF9">
    <property type="entry name" value="DIGUANYLATE CYCLASE DGCM-RELATED"/>
    <property type="match status" value="1"/>
</dbReference>
<dbReference type="GO" id="GO:0052621">
    <property type="term" value="F:diguanylate cyclase activity"/>
    <property type="evidence" value="ECO:0007669"/>
    <property type="project" value="UniProtKB-EC"/>
</dbReference>
<feature type="transmembrane region" description="Helical" evidence="3">
    <location>
        <begin position="186"/>
        <end position="203"/>
    </location>
</feature>
<name>A0A1G8TC64_9GAMM</name>
<dbReference type="PROSITE" id="PS50887">
    <property type="entry name" value="GGDEF"/>
    <property type="match status" value="1"/>
</dbReference>
<dbReference type="InterPro" id="IPR029787">
    <property type="entry name" value="Nucleotide_cyclase"/>
</dbReference>
<dbReference type="Gene3D" id="3.30.70.270">
    <property type="match status" value="1"/>
</dbReference>
<organism evidence="5 6">
    <name type="scientific">Ferrimonas sediminum</name>
    <dbReference type="NCBI Taxonomy" id="718193"/>
    <lineage>
        <taxon>Bacteria</taxon>
        <taxon>Pseudomonadati</taxon>
        <taxon>Pseudomonadota</taxon>
        <taxon>Gammaproteobacteria</taxon>
        <taxon>Alteromonadales</taxon>
        <taxon>Ferrimonadaceae</taxon>
        <taxon>Ferrimonas</taxon>
    </lineage>
</organism>
<dbReference type="InterPro" id="IPR050469">
    <property type="entry name" value="Diguanylate_Cyclase"/>
</dbReference>
<dbReference type="OrthoDB" id="9812260at2"/>
<dbReference type="EMBL" id="FNEM01000007">
    <property type="protein sequence ID" value="SDJ38505.1"/>
    <property type="molecule type" value="Genomic_DNA"/>
</dbReference>
<dbReference type="PANTHER" id="PTHR45138">
    <property type="entry name" value="REGULATORY COMPONENTS OF SENSORY TRANSDUCTION SYSTEM"/>
    <property type="match status" value="1"/>
</dbReference>
<evidence type="ECO:0000313" key="6">
    <source>
        <dbReference type="Proteomes" id="UP000199527"/>
    </source>
</evidence>
<dbReference type="Proteomes" id="UP000199527">
    <property type="component" value="Unassembled WGS sequence"/>
</dbReference>
<feature type="transmembrane region" description="Helical" evidence="3">
    <location>
        <begin position="120"/>
        <end position="139"/>
    </location>
</feature>
<keyword evidence="3" id="KW-0812">Transmembrane</keyword>
<dbReference type="CDD" id="cd01949">
    <property type="entry name" value="GGDEF"/>
    <property type="match status" value="1"/>
</dbReference>
<dbReference type="SMART" id="SM00267">
    <property type="entry name" value="GGDEF"/>
    <property type="match status" value="1"/>
</dbReference>
<reference evidence="6" key="1">
    <citation type="submission" date="2016-10" db="EMBL/GenBank/DDBJ databases">
        <authorList>
            <person name="Varghese N."/>
            <person name="Submissions S."/>
        </authorList>
    </citation>
    <scope>NUCLEOTIDE SEQUENCE [LARGE SCALE GENOMIC DNA]</scope>
    <source>
        <strain evidence="6">DSM 23317</strain>
    </source>
</reference>
<gene>
    <name evidence="5" type="ORF">SAMN04488540_107159</name>
</gene>
<dbReference type="EC" id="2.7.7.65" evidence="1"/>
<feature type="transmembrane region" description="Helical" evidence="3">
    <location>
        <begin position="159"/>
        <end position="177"/>
    </location>
</feature>
<dbReference type="InterPro" id="IPR043128">
    <property type="entry name" value="Rev_trsase/Diguanyl_cyclase"/>
</dbReference>
<dbReference type="GO" id="GO:1902201">
    <property type="term" value="P:negative regulation of bacterial-type flagellum-dependent cell motility"/>
    <property type="evidence" value="ECO:0007669"/>
    <property type="project" value="TreeGrafter"/>
</dbReference>
<feature type="transmembrane region" description="Helical" evidence="3">
    <location>
        <begin position="209"/>
        <end position="232"/>
    </location>
</feature>
<dbReference type="RefSeq" id="WP_090365232.1">
    <property type="nucleotide sequence ID" value="NZ_FNEM01000007.1"/>
</dbReference>
<keyword evidence="3" id="KW-1133">Transmembrane helix</keyword>